<keyword evidence="5 7" id="KW-0456">Lyase</keyword>
<evidence type="ECO:0000256" key="7">
    <source>
        <dbReference type="HAMAP-Rule" id="MF_02065"/>
    </source>
</evidence>
<dbReference type="CDD" id="cd08010">
    <property type="entry name" value="MltG_like"/>
    <property type="match status" value="1"/>
</dbReference>
<evidence type="ECO:0000313" key="8">
    <source>
        <dbReference type="EMBL" id="NMM44267.1"/>
    </source>
</evidence>
<dbReference type="GO" id="GO:0005886">
    <property type="term" value="C:plasma membrane"/>
    <property type="evidence" value="ECO:0007669"/>
    <property type="project" value="UniProtKB-UniRule"/>
</dbReference>
<dbReference type="Gene3D" id="3.30.160.60">
    <property type="entry name" value="Classic Zinc Finger"/>
    <property type="match status" value="1"/>
</dbReference>
<dbReference type="GO" id="GO:0008932">
    <property type="term" value="F:lytic endotransglycosylase activity"/>
    <property type="evidence" value="ECO:0007669"/>
    <property type="project" value="UniProtKB-UniRule"/>
</dbReference>
<dbReference type="EMBL" id="JABBNT010000002">
    <property type="protein sequence ID" value="NMM44267.1"/>
    <property type="molecule type" value="Genomic_DNA"/>
</dbReference>
<comment type="caution">
    <text evidence="8">The sequence shown here is derived from an EMBL/GenBank/DDBJ whole genome shotgun (WGS) entry which is preliminary data.</text>
</comment>
<evidence type="ECO:0000256" key="2">
    <source>
        <dbReference type="ARBA" id="ARBA00022692"/>
    </source>
</evidence>
<dbReference type="PANTHER" id="PTHR30518">
    <property type="entry name" value="ENDOLYTIC MUREIN TRANSGLYCOSYLASE"/>
    <property type="match status" value="1"/>
</dbReference>
<evidence type="ECO:0000256" key="5">
    <source>
        <dbReference type="ARBA" id="ARBA00023239"/>
    </source>
</evidence>
<evidence type="ECO:0000256" key="1">
    <source>
        <dbReference type="ARBA" id="ARBA00022475"/>
    </source>
</evidence>
<dbReference type="NCBIfam" id="TIGR00247">
    <property type="entry name" value="endolytic transglycosylase MltG"/>
    <property type="match status" value="1"/>
</dbReference>
<comment type="function">
    <text evidence="7">Functions as a peptidoglycan terminase that cleaves nascent peptidoglycan strands endolytically to terminate their elongation.</text>
</comment>
<keyword evidence="7" id="KW-0997">Cell inner membrane</keyword>
<proteinExistence type="inferred from homology"/>
<comment type="similarity">
    <text evidence="7">Belongs to the transglycosylase MltG family.</text>
</comment>
<accession>A0A7Y0DZ39</accession>
<feature type="site" description="Important for catalytic activity" evidence="7">
    <location>
        <position position="191"/>
    </location>
</feature>
<dbReference type="Proteomes" id="UP000539372">
    <property type="component" value="Unassembled WGS sequence"/>
</dbReference>
<comment type="catalytic activity">
    <reaction evidence="7">
        <text>a peptidoglycan chain = a peptidoglycan chain with N-acetyl-1,6-anhydromuramyl-[peptide] at the reducing end + a peptidoglycan chain with N-acetylglucosamine at the non-reducing end.</text>
        <dbReference type="EC" id="4.2.2.29"/>
    </reaction>
</comment>
<evidence type="ECO:0000256" key="3">
    <source>
        <dbReference type="ARBA" id="ARBA00022989"/>
    </source>
</evidence>
<dbReference type="GO" id="GO:0071555">
    <property type="term" value="P:cell wall organization"/>
    <property type="evidence" value="ECO:0007669"/>
    <property type="project" value="UniProtKB-KW"/>
</dbReference>
<evidence type="ECO:0000256" key="6">
    <source>
        <dbReference type="ARBA" id="ARBA00023316"/>
    </source>
</evidence>
<dbReference type="Gene3D" id="3.30.1490.480">
    <property type="entry name" value="Endolytic murein transglycosylase"/>
    <property type="match status" value="1"/>
</dbReference>
<keyword evidence="1 7" id="KW-1003">Cell membrane</keyword>
<keyword evidence="9" id="KW-1185">Reference proteome</keyword>
<name>A0A7Y0DZ39_9PROT</name>
<dbReference type="Pfam" id="PF02618">
    <property type="entry name" value="YceG"/>
    <property type="match status" value="1"/>
</dbReference>
<organism evidence="8 9">
    <name type="scientific">Pacificispira spongiicola</name>
    <dbReference type="NCBI Taxonomy" id="2729598"/>
    <lineage>
        <taxon>Bacteria</taxon>
        <taxon>Pseudomonadati</taxon>
        <taxon>Pseudomonadota</taxon>
        <taxon>Alphaproteobacteria</taxon>
        <taxon>Rhodospirillales</taxon>
        <taxon>Rhodospirillaceae</taxon>
        <taxon>Pacificispira</taxon>
    </lineage>
</organism>
<sequence length="314" mass="34367">MLTGGGVFALFQWAQKEYRAPGPLAERTVVVIEPGSGLQRIARQLSEAGILDRPEVFIAMLRYTGEYRDLKAGEYAFDPAVSPEAVTRKLVDNDVLSHAVTIPEGLTVYEIFDLLRQNTDLTGELPDGVVEGTLLPETYHFNRGESRADIVRRMQIALQAVVADLWENRSAGLPYATPEEALVLASIVEKETGVALERPHIAGVFVNRLNKGMRLQSDPTVVYALTSGQGPLGRELTRQDWKVDNPYNTYQNTGLPPGPIANPGRDAIAAAMNPMPTKDLYFVADGTGGHAFAETLKQHNRNVAAWRKAKSSGN</sequence>
<reference evidence="8 9" key="1">
    <citation type="submission" date="2020-04" db="EMBL/GenBank/DDBJ databases">
        <title>Rhodospirillaceae bacterium KN72 isolated from deep sea.</title>
        <authorList>
            <person name="Zhang D.-C."/>
        </authorList>
    </citation>
    <scope>NUCLEOTIDE SEQUENCE [LARGE SCALE GENOMIC DNA]</scope>
    <source>
        <strain evidence="8 9">KN72</strain>
    </source>
</reference>
<dbReference type="EC" id="4.2.2.29" evidence="7"/>
<gene>
    <name evidence="7 8" type="primary">mltG</name>
    <name evidence="8" type="ORF">HH303_07245</name>
</gene>
<keyword evidence="4 7" id="KW-0472">Membrane</keyword>
<dbReference type="GO" id="GO:0009252">
    <property type="term" value="P:peptidoglycan biosynthetic process"/>
    <property type="evidence" value="ECO:0007669"/>
    <property type="project" value="UniProtKB-UniRule"/>
</dbReference>
<keyword evidence="3 7" id="KW-1133">Transmembrane helix</keyword>
<protein>
    <recommendedName>
        <fullName evidence="7">Endolytic murein transglycosylase</fullName>
        <ecNumber evidence="7">4.2.2.29</ecNumber>
    </recommendedName>
    <alternativeName>
        <fullName evidence="7">Peptidoglycan lytic transglycosylase</fullName>
    </alternativeName>
    <alternativeName>
        <fullName evidence="7">Peptidoglycan polymerization terminase</fullName>
    </alternativeName>
</protein>
<keyword evidence="2 7" id="KW-0812">Transmembrane</keyword>
<evidence type="ECO:0000313" key="9">
    <source>
        <dbReference type="Proteomes" id="UP000539372"/>
    </source>
</evidence>
<dbReference type="PANTHER" id="PTHR30518:SF2">
    <property type="entry name" value="ENDOLYTIC MUREIN TRANSGLYCOSYLASE"/>
    <property type="match status" value="1"/>
</dbReference>
<dbReference type="HAMAP" id="MF_02065">
    <property type="entry name" value="MltG"/>
    <property type="match status" value="1"/>
</dbReference>
<keyword evidence="6 7" id="KW-0961">Cell wall biogenesis/degradation</keyword>
<evidence type="ECO:0000256" key="4">
    <source>
        <dbReference type="ARBA" id="ARBA00023136"/>
    </source>
</evidence>
<dbReference type="AlphaFoldDB" id="A0A7Y0DZ39"/>
<dbReference type="InterPro" id="IPR003770">
    <property type="entry name" value="MLTG-like"/>
</dbReference>